<evidence type="ECO:0000259" key="2">
    <source>
        <dbReference type="PROSITE" id="PS51282"/>
    </source>
</evidence>
<feature type="region of interest" description="Disordered" evidence="1">
    <location>
        <begin position="77"/>
        <end position="111"/>
    </location>
</feature>
<feature type="compositionally biased region" description="Polar residues" evidence="1">
    <location>
        <begin position="435"/>
        <end position="450"/>
    </location>
</feature>
<dbReference type="SUPFAM" id="SSF57850">
    <property type="entry name" value="RING/U-box"/>
    <property type="match status" value="1"/>
</dbReference>
<dbReference type="PROSITE" id="PS51282">
    <property type="entry name" value="DWNN"/>
    <property type="match status" value="1"/>
</dbReference>
<dbReference type="CDD" id="cd16620">
    <property type="entry name" value="vRING-HC-C4C4_RBBP6"/>
    <property type="match status" value="1"/>
</dbReference>
<feature type="compositionally biased region" description="Basic residues" evidence="1">
    <location>
        <begin position="1045"/>
        <end position="1055"/>
    </location>
</feature>
<feature type="compositionally biased region" description="Basic residues" evidence="1">
    <location>
        <begin position="929"/>
        <end position="947"/>
    </location>
</feature>
<feature type="compositionally biased region" description="Polar residues" evidence="1">
    <location>
        <begin position="337"/>
        <end position="350"/>
    </location>
</feature>
<keyword evidence="4" id="KW-1185">Reference proteome</keyword>
<evidence type="ECO:0000256" key="1">
    <source>
        <dbReference type="SAM" id="MobiDB-lite"/>
    </source>
</evidence>
<feature type="region of interest" description="Disordered" evidence="1">
    <location>
        <begin position="661"/>
        <end position="769"/>
    </location>
</feature>
<feature type="compositionally biased region" description="Basic and acidic residues" evidence="1">
    <location>
        <begin position="684"/>
        <end position="707"/>
    </location>
</feature>
<dbReference type="Gene3D" id="3.10.20.90">
    <property type="entry name" value="Phosphatidylinositol 3-kinase Catalytic Subunit, Chain A, domain 1"/>
    <property type="match status" value="1"/>
</dbReference>
<dbReference type="InterPro" id="IPR013083">
    <property type="entry name" value="Znf_RING/FYVE/PHD"/>
</dbReference>
<accession>A0A9N9FJH1</accession>
<dbReference type="SMART" id="SM01180">
    <property type="entry name" value="DWNN"/>
    <property type="match status" value="1"/>
</dbReference>
<sequence>MSQLHYKFADKPEFEVLPFEGSDISIIAAKENIIKALDLKEADIVLSQADTGEEYTDNKLIPSNTRIIIKHAATKPVSGLDPPVSSLPLKSSGDPNTNTTKGFPKQQQQAEQITGVDIITSNPNIQSEDDAIKTMFQQQAIFWDAAQNKSIKTSPSEVPPERTNGSQSIASSSAIPKQYPRPSEVILRKKSIGQPSWNVQNGQANGFPTQEIPSFSSTTSVHPSIAQSQVFRERPNLSVSTSTESLQIPQELQCGICKRLVKEAESTPCCRAIYCRQSTSKASITSNEWVGRIQETLIRNGFKCPECRKQLMTGDLEEDTRTREAVRKYKEDGGVLPQTQNQSLQAQSARDQSDREGADVSMSDDSKQKADKTDIQNVQVSRVDNINTPVSPRTSKDSQTEGTSQDKPSGLLPKLPNNTTNLRPPIQGARLPDQLRQSQATKSQYPQYPQMPTDNFAWNSNGKSFGVDPRFQGYGQYEDDYYGDYSNAYGYNQNPDYWLNEGNSYSFYPPYFDQYYYPNQEFLPNPALYHNFPQMYSDWNAPSPQFPNVSPPFGSMGANVNMGRGGGPVPFRGRGSPTSNFGSFSGTTRPINRRGRNRVRGYQTFNDRPFDPGFASGEKRKENEEMMSYSRREGQEVTTVYRQEGTKDEQVDDFGRDIARRMSSTSRPMSRNETSIPKSPSHYSDLDRRRDGSRGESKEKRSRERSSHRSSRHSHPHSHHSARRSPNRHGRLPNDRRRSRSRSHSRRRSPNYNPDQYHKDDRRQRISDNQESYYNMRLDSDLLVPSDVVEKQDNSNKSRRSRSASPRMQMDDRVPQIDNDDRRDSPIQIEEELDDNQRRARSSTPRPLTGMSIEHESKEEIERKVETVVNLRESQSPEEDVSSVRGENETPYHGEDITNDDYEDREIDSQYRSSEFDHPIKNKNSPNYHRTHNSRRSERHRSSHHGGHSSSEHEEYHSQSRHGILSKDRHEEHISSGRHYDDPHRSSHARHHSIEREERHSQSRHKDLSRHRHEEHVSTSRRYEESHRLSHHRHASSEQEDRPSQSKHGHTSSKHRHEERSSREHRNSIHRDAHTSLRHSHETRAASRDHVGHRASSRHRDGHTSSSRDHREARNSRSKRSSSKHRQSKSRHERHSSVERDGKKRRNYRSTSRDVDDYSRKRSRI</sequence>
<feature type="compositionally biased region" description="Polar residues" evidence="1">
    <location>
        <begin position="375"/>
        <end position="393"/>
    </location>
</feature>
<feature type="compositionally biased region" description="Basic residues" evidence="1">
    <location>
        <begin position="1116"/>
        <end position="1134"/>
    </location>
</feature>
<feature type="compositionally biased region" description="Basic and acidic residues" evidence="1">
    <location>
        <begin position="886"/>
        <end position="896"/>
    </location>
</feature>
<dbReference type="InterPro" id="IPR014891">
    <property type="entry name" value="DWNN_domain"/>
</dbReference>
<feature type="compositionally biased region" description="Polar residues" evidence="1">
    <location>
        <begin position="163"/>
        <end position="175"/>
    </location>
</feature>
<feature type="compositionally biased region" description="Basic and acidic residues" evidence="1">
    <location>
        <begin position="965"/>
        <end position="985"/>
    </location>
</feature>
<feature type="compositionally biased region" description="Basic and acidic residues" evidence="1">
    <location>
        <begin position="351"/>
        <end position="374"/>
    </location>
</feature>
<feature type="region of interest" description="Disordered" evidence="1">
    <location>
        <begin position="329"/>
        <end position="450"/>
    </location>
</feature>
<feature type="compositionally biased region" description="Low complexity" evidence="1">
    <location>
        <begin position="661"/>
        <end position="671"/>
    </location>
</feature>
<feature type="region of interest" description="Disordered" evidence="1">
    <location>
        <begin position="784"/>
        <end position="1165"/>
    </location>
</feature>
<gene>
    <name evidence="3" type="ORF">AGERDE_LOCUS6014</name>
</gene>
<feature type="compositionally biased region" description="Basic and acidic residues" evidence="1">
    <location>
        <begin position="809"/>
        <end position="825"/>
    </location>
</feature>
<dbReference type="Proteomes" id="UP000789831">
    <property type="component" value="Unassembled WGS sequence"/>
</dbReference>
<organism evidence="3 4">
    <name type="scientific">Ambispora gerdemannii</name>
    <dbReference type="NCBI Taxonomy" id="144530"/>
    <lineage>
        <taxon>Eukaryota</taxon>
        <taxon>Fungi</taxon>
        <taxon>Fungi incertae sedis</taxon>
        <taxon>Mucoromycota</taxon>
        <taxon>Glomeromycotina</taxon>
        <taxon>Glomeromycetes</taxon>
        <taxon>Archaeosporales</taxon>
        <taxon>Ambisporaceae</taxon>
        <taxon>Ambispora</taxon>
    </lineage>
</organism>
<feature type="compositionally biased region" description="Basic and acidic residues" evidence="1">
    <location>
        <begin position="617"/>
        <end position="635"/>
    </location>
</feature>
<dbReference type="Gene3D" id="3.30.40.10">
    <property type="entry name" value="Zinc/RING finger domain, C3HC4 (zinc finger)"/>
    <property type="match status" value="1"/>
</dbReference>
<feature type="compositionally biased region" description="Polar residues" evidence="1">
    <location>
        <begin position="578"/>
        <end position="590"/>
    </location>
</feature>
<feature type="compositionally biased region" description="Basic and acidic residues" evidence="1">
    <location>
        <begin position="756"/>
        <end position="768"/>
    </location>
</feature>
<dbReference type="EMBL" id="CAJVPL010000884">
    <property type="protein sequence ID" value="CAG8537415.1"/>
    <property type="molecule type" value="Genomic_DNA"/>
</dbReference>
<dbReference type="AlphaFoldDB" id="A0A9N9FJH1"/>
<feature type="domain" description="DWNN" evidence="2">
    <location>
        <begin position="4"/>
        <end position="73"/>
    </location>
</feature>
<feature type="compositionally biased region" description="Polar residues" evidence="1">
    <location>
        <begin position="93"/>
        <end position="111"/>
    </location>
</feature>
<comment type="caution">
    <text evidence="3">The sequence shown here is derived from an EMBL/GenBank/DDBJ whole genome shotgun (WGS) entry which is preliminary data.</text>
</comment>
<feature type="compositionally biased region" description="Basic residues" evidence="1">
    <location>
        <begin position="708"/>
        <end position="749"/>
    </location>
</feature>
<feature type="compositionally biased region" description="Acidic residues" evidence="1">
    <location>
        <begin position="897"/>
        <end position="906"/>
    </location>
</feature>
<protein>
    <submittedName>
        <fullName evidence="3">279_t:CDS:1</fullName>
    </submittedName>
</protein>
<evidence type="ECO:0000313" key="4">
    <source>
        <dbReference type="Proteomes" id="UP000789831"/>
    </source>
</evidence>
<reference evidence="3" key="1">
    <citation type="submission" date="2021-06" db="EMBL/GenBank/DDBJ databases">
        <authorList>
            <person name="Kallberg Y."/>
            <person name="Tangrot J."/>
            <person name="Rosling A."/>
        </authorList>
    </citation>
    <scope>NUCLEOTIDE SEQUENCE</scope>
    <source>
        <strain evidence="3">MT106</strain>
    </source>
</reference>
<feature type="compositionally biased region" description="Low complexity" evidence="1">
    <location>
        <begin position="411"/>
        <end position="425"/>
    </location>
</feature>
<feature type="compositionally biased region" description="Basic and acidic residues" evidence="1">
    <location>
        <begin position="1035"/>
        <end position="1044"/>
    </location>
</feature>
<proteinExistence type="predicted"/>
<feature type="compositionally biased region" description="Basic and acidic residues" evidence="1">
    <location>
        <begin position="992"/>
        <end position="1028"/>
    </location>
</feature>
<feature type="compositionally biased region" description="Polar residues" evidence="1">
    <location>
        <begin position="672"/>
        <end position="682"/>
    </location>
</feature>
<feature type="compositionally biased region" description="Basic and acidic residues" evidence="1">
    <location>
        <begin position="853"/>
        <end position="866"/>
    </location>
</feature>
<feature type="region of interest" description="Disordered" evidence="1">
    <location>
        <begin position="573"/>
        <end position="637"/>
    </location>
</feature>
<feature type="region of interest" description="Disordered" evidence="1">
    <location>
        <begin position="151"/>
        <end position="182"/>
    </location>
</feature>
<evidence type="ECO:0000313" key="3">
    <source>
        <dbReference type="EMBL" id="CAG8537415.1"/>
    </source>
</evidence>
<feature type="compositionally biased region" description="Basic and acidic residues" evidence="1">
    <location>
        <begin position="1151"/>
        <end position="1165"/>
    </location>
</feature>
<dbReference type="Pfam" id="PF08783">
    <property type="entry name" value="DWNN"/>
    <property type="match status" value="1"/>
</dbReference>
<dbReference type="GO" id="GO:0008270">
    <property type="term" value="F:zinc ion binding"/>
    <property type="evidence" value="ECO:0007669"/>
    <property type="project" value="InterPro"/>
</dbReference>
<feature type="compositionally biased region" description="Basic and acidic residues" evidence="1">
    <location>
        <begin position="1056"/>
        <end position="1115"/>
    </location>
</feature>
<name>A0A9N9FJH1_9GLOM</name>
<dbReference type="OrthoDB" id="106784at2759"/>